<evidence type="ECO:0000313" key="2">
    <source>
        <dbReference type="Proteomes" id="UP000001822"/>
    </source>
</evidence>
<keyword evidence="2" id="KW-1185">Reference proteome</keyword>
<dbReference type="EMBL" id="CP000383">
    <property type="protein sequence ID" value="ABG60869.1"/>
    <property type="molecule type" value="Genomic_DNA"/>
</dbReference>
<accession>A0A6N4SWD6</accession>
<organism evidence="1 2">
    <name type="scientific">Cytophaga hutchinsonii (strain ATCC 33406 / DSM 1761 / CIP 103989 / NBRC 15051 / NCIMB 9469 / D465)</name>
    <dbReference type="NCBI Taxonomy" id="269798"/>
    <lineage>
        <taxon>Bacteria</taxon>
        <taxon>Pseudomonadati</taxon>
        <taxon>Bacteroidota</taxon>
        <taxon>Cytophagia</taxon>
        <taxon>Cytophagales</taxon>
        <taxon>Cytophagaceae</taxon>
        <taxon>Cytophaga</taxon>
    </lineage>
</organism>
<dbReference type="AlphaFoldDB" id="A0A6N4SWD6"/>
<gene>
    <name evidence="1" type="ordered locus">CHU_3636</name>
</gene>
<evidence type="ECO:0000313" key="1">
    <source>
        <dbReference type="EMBL" id="ABG60869.1"/>
    </source>
</evidence>
<protein>
    <submittedName>
        <fullName evidence="1">Uncharacterized protein</fullName>
    </submittedName>
</protein>
<dbReference type="Proteomes" id="UP000001822">
    <property type="component" value="Chromosome"/>
</dbReference>
<sequence>MSGFFINVLRLILFVMIRKPFYIGHTINKTCYEKIGIHWIFMQYYFDSQLYQPEKEIGKDAYRGYNC</sequence>
<name>A0A6N4SWD6_CYTH3</name>
<dbReference type="KEGG" id="chu:CHU_3636"/>
<reference evidence="1 2" key="1">
    <citation type="journal article" date="2007" name="Appl. Environ. Microbiol.">
        <title>Genome sequence of the cellulolytic gliding bacterium Cytophaga hutchinsonii.</title>
        <authorList>
            <person name="Xie G."/>
            <person name="Bruce D.C."/>
            <person name="Challacombe J.F."/>
            <person name="Chertkov O."/>
            <person name="Detter J.C."/>
            <person name="Gilna P."/>
            <person name="Han C.S."/>
            <person name="Lucas S."/>
            <person name="Misra M."/>
            <person name="Myers G.L."/>
            <person name="Richardson P."/>
            <person name="Tapia R."/>
            <person name="Thayer N."/>
            <person name="Thompson L.S."/>
            <person name="Brettin T.S."/>
            <person name="Henrissat B."/>
            <person name="Wilson D.B."/>
            <person name="McBride M.J."/>
        </authorList>
    </citation>
    <scope>NUCLEOTIDE SEQUENCE [LARGE SCALE GENOMIC DNA]</scope>
    <source>
        <strain evidence="2">ATCC 33406 / DSM 1761 / CIP 103989 / NBRC 15051 / NCIMB 9469 / D465</strain>
    </source>
</reference>
<proteinExistence type="predicted"/>